<dbReference type="SMART" id="SM01120">
    <property type="entry name" value="Dak2"/>
    <property type="match status" value="1"/>
</dbReference>
<dbReference type="InterPro" id="IPR036117">
    <property type="entry name" value="DhaL_dom_sf"/>
</dbReference>
<dbReference type="Proteomes" id="UP000005254">
    <property type="component" value="Chromosome"/>
</dbReference>
<evidence type="ECO:0000259" key="1">
    <source>
        <dbReference type="PROSITE" id="PS51480"/>
    </source>
</evidence>
<dbReference type="KEGG" id="mgx:CM1_02255"/>
<dbReference type="SUPFAM" id="SSF101473">
    <property type="entry name" value="DhaL-like"/>
    <property type="match status" value="1"/>
</dbReference>
<dbReference type="PANTHER" id="PTHR33434:SF4">
    <property type="entry name" value="PHOSPHATASE PROTEIN"/>
    <property type="match status" value="1"/>
</dbReference>
<evidence type="ECO:0000313" key="3">
    <source>
        <dbReference type="Proteomes" id="UP000005254"/>
    </source>
</evidence>
<dbReference type="PANTHER" id="PTHR33434">
    <property type="entry name" value="DEGV DOMAIN-CONTAINING PROTEIN DR_1986-RELATED"/>
    <property type="match status" value="1"/>
</dbReference>
<dbReference type="AlphaFoldDB" id="A0ABC7ZKC0"/>
<dbReference type="Gene3D" id="1.25.40.340">
    <property type="match status" value="1"/>
</dbReference>
<evidence type="ECO:0000313" key="2">
    <source>
        <dbReference type="EMBL" id="AFQ04205.1"/>
    </source>
</evidence>
<dbReference type="InterPro" id="IPR019986">
    <property type="entry name" value="YloV-like"/>
</dbReference>
<feature type="domain" description="DhaL" evidence="1">
    <location>
        <begin position="1"/>
        <end position="195"/>
    </location>
</feature>
<dbReference type="InterPro" id="IPR050270">
    <property type="entry name" value="DegV_domain_contain"/>
</dbReference>
<dbReference type="Pfam" id="PF13684">
    <property type="entry name" value="FakA-like_C"/>
    <property type="match status" value="1"/>
</dbReference>
<dbReference type="InterPro" id="IPR033470">
    <property type="entry name" value="FakA-like_C"/>
</dbReference>
<gene>
    <name evidence="2" type="ORF">CM1_02255</name>
</gene>
<protein>
    <submittedName>
        <fullName evidence="2">DAK2 domain-containing protein</fullName>
    </submittedName>
</protein>
<dbReference type="PROSITE" id="PS51480">
    <property type="entry name" value="DHAL"/>
    <property type="match status" value="1"/>
</dbReference>
<dbReference type="InterPro" id="IPR004007">
    <property type="entry name" value="DhaL_dom"/>
</dbReference>
<dbReference type="InterPro" id="IPR048394">
    <property type="entry name" value="FakA-like_M"/>
</dbReference>
<proteinExistence type="predicted"/>
<dbReference type="SMART" id="SM01121">
    <property type="entry name" value="Dak1_2"/>
    <property type="match status" value="1"/>
</dbReference>
<reference evidence="2 3" key="1">
    <citation type="journal article" date="2012" name="J. Bacteriol.">
        <title>Draft Genome Sequences of Four Axenic Mycoplasma genitalium Strains Isolated from Denmark, Japan, and Australia.</title>
        <authorList>
            <person name="McGowin C.L."/>
            <person name="Ma L."/>
            <person name="Jensen J.S."/>
            <person name="Mancuso M.M."/>
            <person name="Hamasuna R."/>
            <person name="Adegboye D."/>
            <person name="Martin D.H."/>
        </authorList>
    </citation>
    <scope>NUCLEOTIDE SEQUENCE [LARGE SCALE GENOMIC DNA]</scope>
    <source>
        <strain evidence="2 3">M6320</strain>
    </source>
</reference>
<dbReference type="NCBIfam" id="TIGR03599">
    <property type="entry name" value="YloV"/>
    <property type="match status" value="1"/>
</dbReference>
<dbReference type="Pfam" id="PF02734">
    <property type="entry name" value="Dak2"/>
    <property type="match status" value="1"/>
</dbReference>
<organism evidence="2 3">
    <name type="scientific">Mycoplasmoides genitalium M6320</name>
    <dbReference type="NCBI Taxonomy" id="662945"/>
    <lineage>
        <taxon>Bacteria</taxon>
        <taxon>Bacillati</taxon>
        <taxon>Mycoplasmatota</taxon>
        <taxon>Mycoplasmoidales</taxon>
        <taxon>Mycoplasmoidaceae</taxon>
        <taxon>Mycoplasmoides</taxon>
    </lineage>
</organism>
<sequence>MLRLGCNNIAKNYEYINQLNVFPVPDGDTGTNMKVTITEAIKKLENEKSHIKSFSELGKNFTRDLLLFSRGNSGVIFSQIMKGFFSNIIVNKTSNNSELSIEDVANAFIVAQEVAYKNVSKPVEGTMLTVARLISNEFKSQKNRPKTLEKLFEQAVKVAWQAVKKTPQMLPVLKASGVVDSGAYGFACFLEGMLSYYGGESNLDDNTLSTIEIKFNKFKEQHANEDEFGYCTEYVLRLGLKINQTVEKQKFHQKKFESKVNRIANSVVIASDKDNGFVKVHAHTLKPHLLLEMGLNYGEFEFVKIDNMNLQVNNKNNSPTKRVLKPAIVATVPTEAFAERIREDHDINAILCTDDTGAPSVFSLLEAVKLTNSSNVIFLLHDKNYFLSANETIKQLKHQKINADYVITANPVESIAALTVFNSDLSIHTNVKAMKRFIKEFASATITQASKSYKENKVMVNKNDFIAVTNKSIIASESQLTDCFFKTIDILSKKVKKPEFLLAYYGKDITEQDAKKMQALVEKKYKLFCEFSPGEQKVFSYIIGIQ</sequence>
<dbReference type="EMBL" id="CP003772">
    <property type="protein sequence ID" value="AFQ04205.1"/>
    <property type="molecule type" value="Genomic_DNA"/>
</dbReference>
<accession>A0ABC7ZKC0</accession>
<dbReference type="Pfam" id="PF21645">
    <property type="entry name" value="FakA-like_M"/>
    <property type="match status" value="1"/>
</dbReference>
<name>A0ABC7ZKC0_MYCGT</name>